<organism evidence="2 3">
    <name type="scientific">Phocaeicola vulgatus</name>
    <name type="common">Bacteroides vulgatus</name>
    <dbReference type="NCBI Taxonomy" id="821"/>
    <lineage>
        <taxon>Bacteria</taxon>
        <taxon>Pseudomonadati</taxon>
        <taxon>Bacteroidota</taxon>
        <taxon>Bacteroidia</taxon>
        <taxon>Bacteroidales</taxon>
        <taxon>Bacteroidaceae</taxon>
        <taxon>Phocaeicola</taxon>
    </lineage>
</organism>
<dbReference type="InterPro" id="IPR048822">
    <property type="entry name" value="PDDEXK_13"/>
</dbReference>
<comment type="caution">
    <text evidence="2">The sequence shown here is derived from an EMBL/GenBank/DDBJ whole genome shotgun (WGS) entry which is preliminary data.</text>
</comment>
<dbReference type="AlphaFoldDB" id="A0A415DKJ3"/>
<name>A0A415DKJ3_PHOVU</name>
<protein>
    <recommendedName>
        <fullName evidence="1">PD-(D/E)XK nuclease-like domain-containing protein</fullName>
    </recommendedName>
</protein>
<proteinExistence type="predicted"/>
<dbReference type="Pfam" id="PF20796">
    <property type="entry name" value="PDDEXK_13"/>
    <property type="match status" value="1"/>
</dbReference>
<dbReference type="RefSeq" id="WP_118327610.1">
    <property type="nucleotide sequence ID" value="NZ_QRMN01000012.1"/>
</dbReference>
<dbReference type="EMBL" id="QRMN01000012">
    <property type="protein sequence ID" value="RHJ78321.1"/>
    <property type="molecule type" value="Genomic_DNA"/>
</dbReference>
<accession>A0A415DKJ3</accession>
<dbReference type="Proteomes" id="UP000283958">
    <property type="component" value="Unassembled WGS sequence"/>
</dbReference>
<feature type="domain" description="PD-(D/E)XK nuclease-like" evidence="1">
    <location>
        <begin position="5"/>
        <end position="334"/>
    </location>
</feature>
<evidence type="ECO:0000313" key="2">
    <source>
        <dbReference type="EMBL" id="RHJ78321.1"/>
    </source>
</evidence>
<reference evidence="2 3" key="1">
    <citation type="submission" date="2018-08" db="EMBL/GenBank/DDBJ databases">
        <title>A genome reference for cultivated species of the human gut microbiota.</title>
        <authorList>
            <person name="Zou Y."/>
            <person name="Xue W."/>
            <person name="Luo G."/>
        </authorList>
    </citation>
    <scope>NUCLEOTIDE SEQUENCE [LARGE SCALE GENOMIC DNA]</scope>
    <source>
        <strain evidence="2 3">AM09-18</strain>
    </source>
</reference>
<evidence type="ECO:0000313" key="3">
    <source>
        <dbReference type="Proteomes" id="UP000283958"/>
    </source>
</evidence>
<evidence type="ECO:0000259" key="1">
    <source>
        <dbReference type="Pfam" id="PF20796"/>
    </source>
</evidence>
<sequence>MKHSEFKSKVRQHQIDFKVNDPEINVPANQFPTRKIRKNGKEYRIEVKSSLRWNDACDENGNYRIFFSGFRKEITEVVNNQEEFPTKGQMVTNLLRSEHIPYNVFFPMKDDKEGTARLFNRILGEERIGIINGIKIEYNPMGLHDGTSFDVYIEYTPLGANPGEKGGIGIEVKYTEKEYPIKRGSKEWNETHDVQGIRLAANYREPSYACGWFKTEYINDVPFEDKNRLESHVVANRYRQIWRNHLLGASMKLGLSSNPDDRLAEFTSLTVYPHENGHFSEIWNEYESKLTPEGLATFKHITYEELFPLMRDCLSATKISHFNEWINYLYRRYILK</sequence>
<gene>
    <name evidence="2" type="ORF">DW105_07020</name>
</gene>